<comment type="caution">
    <text evidence="2">The sequence shown here is derived from an EMBL/GenBank/DDBJ whole genome shotgun (WGS) entry which is preliminary data.</text>
</comment>
<evidence type="ECO:0000256" key="1">
    <source>
        <dbReference type="SAM" id="MobiDB-lite"/>
    </source>
</evidence>
<name>A0A9P6NPT7_9BASI</name>
<sequence>MAYPAFINPARNPATPHRGPAASTFDRPTPRGHNGIGSSRSGLRSPAGDRREYLRRPTTAPAGNMERPPRSELRSAAPSMRPGRIRPDEYADSSYQDRQRPSGSSRAGKLELSSSRRPPPPRQHVKPEYEYADEDVVPTPAYAPEEIESTQASSGWGWDAWKKTVWGEEKQGVQNEPSLSDRPPPEGETADQPDTFWAKIATVGASLQKKIVRVDDGYASDATDYDGDSHLIRIMKEYHIEKAQSTRDLPTWLFSAEEISSADARARLHNDAATHPPGLTRARSHGSESRRPGALADIYDSVPDSNVQRHQRGYPKSPRNNHSFDSGYASGPSPPPNRRKYARDEETYQPPQPIGRNRLAKKPAPPAPRIHREEYEDHGDAYNDGPAYGSPRNHPGVESDYGGRRGRGSHSSRSRQTDREIPTYYDEPPTRQAPPRGYPPRGHKER</sequence>
<dbReference type="EMBL" id="MU167223">
    <property type="protein sequence ID" value="KAG0149983.1"/>
    <property type="molecule type" value="Genomic_DNA"/>
</dbReference>
<reference evidence="2" key="1">
    <citation type="submission" date="2013-11" db="EMBL/GenBank/DDBJ databases">
        <title>Genome sequence of the fusiform rust pathogen reveals effectors for host alternation and coevolution with pine.</title>
        <authorList>
            <consortium name="DOE Joint Genome Institute"/>
            <person name="Smith K."/>
            <person name="Pendleton A."/>
            <person name="Kubisiak T."/>
            <person name="Anderson C."/>
            <person name="Salamov A."/>
            <person name="Aerts A."/>
            <person name="Riley R."/>
            <person name="Clum A."/>
            <person name="Lindquist E."/>
            <person name="Ence D."/>
            <person name="Campbell M."/>
            <person name="Kronenberg Z."/>
            <person name="Feau N."/>
            <person name="Dhillon B."/>
            <person name="Hamelin R."/>
            <person name="Burleigh J."/>
            <person name="Smith J."/>
            <person name="Yandell M."/>
            <person name="Nelson C."/>
            <person name="Grigoriev I."/>
            <person name="Davis J."/>
        </authorList>
    </citation>
    <scope>NUCLEOTIDE SEQUENCE</scope>
    <source>
        <strain evidence="2">G11</strain>
    </source>
</reference>
<feature type="region of interest" description="Disordered" evidence="1">
    <location>
        <begin position="265"/>
        <end position="446"/>
    </location>
</feature>
<proteinExistence type="predicted"/>
<dbReference type="Proteomes" id="UP000886653">
    <property type="component" value="Unassembled WGS sequence"/>
</dbReference>
<feature type="compositionally biased region" description="Basic and acidic residues" evidence="1">
    <location>
        <begin position="85"/>
        <end position="100"/>
    </location>
</feature>
<feature type="region of interest" description="Disordered" evidence="1">
    <location>
        <begin position="1"/>
        <end position="155"/>
    </location>
</feature>
<dbReference type="AlphaFoldDB" id="A0A9P6NPT7"/>
<keyword evidence="3" id="KW-1185">Reference proteome</keyword>
<protein>
    <submittedName>
        <fullName evidence="2">Uncharacterized protein</fullName>
    </submittedName>
</protein>
<evidence type="ECO:0000313" key="2">
    <source>
        <dbReference type="EMBL" id="KAG0149983.1"/>
    </source>
</evidence>
<dbReference type="OrthoDB" id="2507746at2759"/>
<feature type="compositionally biased region" description="Basic residues" evidence="1">
    <location>
        <begin position="404"/>
        <end position="413"/>
    </location>
</feature>
<gene>
    <name evidence="2" type="ORF">CROQUDRAFT_39000</name>
</gene>
<organism evidence="2 3">
    <name type="scientific">Cronartium quercuum f. sp. fusiforme G11</name>
    <dbReference type="NCBI Taxonomy" id="708437"/>
    <lineage>
        <taxon>Eukaryota</taxon>
        <taxon>Fungi</taxon>
        <taxon>Dikarya</taxon>
        <taxon>Basidiomycota</taxon>
        <taxon>Pucciniomycotina</taxon>
        <taxon>Pucciniomycetes</taxon>
        <taxon>Pucciniales</taxon>
        <taxon>Coleosporiaceae</taxon>
        <taxon>Cronartium</taxon>
    </lineage>
</organism>
<feature type="region of interest" description="Disordered" evidence="1">
    <location>
        <begin position="167"/>
        <end position="194"/>
    </location>
</feature>
<evidence type="ECO:0000313" key="3">
    <source>
        <dbReference type="Proteomes" id="UP000886653"/>
    </source>
</evidence>
<feature type="compositionally biased region" description="Basic and acidic residues" evidence="1">
    <location>
        <begin position="370"/>
        <end position="381"/>
    </location>
</feature>
<accession>A0A9P6NPT7</accession>